<evidence type="ECO:0000313" key="3">
    <source>
        <dbReference type="Proteomes" id="UP001469553"/>
    </source>
</evidence>
<organism evidence="2 3">
    <name type="scientific">Ameca splendens</name>
    <dbReference type="NCBI Taxonomy" id="208324"/>
    <lineage>
        <taxon>Eukaryota</taxon>
        <taxon>Metazoa</taxon>
        <taxon>Chordata</taxon>
        <taxon>Craniata</taxon>
        <taxon>Vertebrata</taxon>
        <taxon>Euteleostomi</taxon>
        <taxon>Actinopterygii</taxon>
        <taxon>Neopterygii</taxon>
        <taxon>Teleostei</taxon>
        <taxon>Neoteleostei</taxon>
        <taxon>Acanthomorphata</taxon>
        <taxon>Ovalentaria</taxon>
        <taxon>Atherinomorphae</taxon>
        <taxon>Cyprinodontiformes</taxon>
        <taxon>Goodeidae</taxon>
        <taxon>Ameca</taxon>
    </lineage>
</organism>
<sequence length="105" mass="11540">MLERRVWPKVAAKCEVTGWGSALDLLVGLCSHLHPMAMNCGSLLKKTSWIQAAVMSFLRRVAEHSLRDGVRTIPEELSRPSPQNVSEGGDPGDRFQALPSQITQS</sequence>
<feature type="region of interest" description="Disordered" evidence="1">
    <location>
        <begin position="69"/>
        <end position="105"/>
    </location>
</feature>
<accession>A0ABV0ZSV4</accession>
<feature type="compositionally biased region" description="Basic and acidic residues" evidence="1">
    <location>
        <begin position="69"/>
        <end position="78"/>
    </location>
</feature>
<dbReference type="EMBL" id="JAHRIP010071051">
    <property type="protein sequence ID" value="MEQ2309116.1"/>
    <property type="molecule type" value="Genomic_DNA"/>
</dbReference>
<protein>
    <submittedName>
        <fullName evidence="2">Uncharacterized protein</fullName>
    </submittedName>
</protein>
<proteinExistence type="predicted"/>
<keyword evidence="3" id="KW-1185">Reference proteome</keyword>
<dbReference type="Proteomes" id="UP001469553">
    <property type="component" value="Unassembled WGS sequence"/>
</dbReference>
<reference evidence="2 3" key="1">
    <citation type="submission" date="2021-06" db="EMBL/GenBank/DDBJ databases">
        <authorList>
            <person name="Palmer J.M."/>
        </authorList>
    </citation>
    <scope>NUCLEOTIDE SEQUENCE [LARGE SCALE GENOMIC DNA]</scope>
    <source>
        <strain evidence="2 3">AS_MEX2019</strain>
        <tissue evidence="2">Muscle</tissue>
    </source>
</reference>
<gene>
    <name evidence="2" type="ORF">AMECASPLE_035294</name>
</gene>
<evidence type="ECO:0000313" key="2">
    <source>
        <dbReference type="EMBL" id="MEQ2309116.1"/>
    </source>
</evidence>
<name>A0ABV0ZSV4_9TELE</name>
<comment type="caution">
    <text evidence="2">The sequence shown here is derived from an EMBL/GenBank/DDBJ whole genome shotgun (WGS) entry which is preliminary data.</text>
</comment>
<evidence type="ECO:0000256" key="1">
    <source>
        <dbReference type="SAM" id="MobiDB-lite"/>
    </source>
</evidence>